<keyword evidence="2" id="KW-0328">Glycosyltransferase</keyword>
<dbReference type="GO" id="GO:0004821">
    <property type="term" value="F:histidine-tRNA ligase activity"/>
    <property type="evidence" value="ECO:0007669"/>
    <property type="project" value="TreeGrafter"/>
</dbReference>
<sequence length="283" mass="32411">MIFEHEIPSGSRLYFGESARLKRRIENRAAEFLEERGYREMVTPLFSYHQHESFDDPKALIRLNDTDNHEVSLRADSTADVVRIATKRLGRSTDSKQWFYIQPVYRFPTREQYQIGAEFLGGEFARVAADATALLERLEIRPLLQVANIAIPRLLSERYGVALEDLKTMHIQRILDTGHAWLEPLVRIHGVEDLEDLSPYPEDLAEELKKIREALDGVEYPSIVVSPLYYAKLRYYDSLIFRLFEGNTLFATGGSYRIDGVRSAGFALMTDACIAEKMTKGNA</sequence>
<dbReference type="GO" id="GO:0006427">
    <property type="term" value="P:histidyl-tRNA aminoacylation"/>
    <property type="evidence" value="ECO:0007669"/>
    <property type="project" value="TreeGrafter"/>
</dbReference>
<dbReference type="GO" id="GO:0016757">
    <property type="term" value="F:glycosyltransferase activity"/>
    <property type="evidence" value="ECO:0007669"/>
    <property type="project" value="UniProtKB-KW"/>
</dbReference>
<name>A0A7V2SJK2_9BACT</name>
<evidence type="ECO:0000313" key="2">
    <source>
        <dbReference type="EMBL" id="HFC04028.1"/>
    </source>
</evidence>
<accession>A0A7V2SJK2</accession>
<dbReference type="NCBIfam" id="NF008946">
    <property type="entry name" value="PRK12293.1"/>
    <property type="match status" value="1"/>
</dbReference>
<protein>
    <submittedName>
        <fullName evidence="2">ATP phosphoribosyltransferase regulatory subunit</fullName>
    </submittedName>
</protein>
<dbReference type="GO" id="GO:0005737">
    <property type="term" value="C:cytoplasm"/>
    <property type="evidence" value="ECO:0007669"/>
    <property type="project" value="InterPro"/>
</dbReference>
<dbReference type="InterPro" id="IPR041715">
    <property type="entry name" value="HisRS-like_core"/>
</dbReference>
<gene>
    <name evidence="2" type="ORF">ENJ74_04070</name>
</gene>
<dbReference type="SUPFAM" id="SSF55681">
    <property type="entry name" value="Class II aaRS and biotin synthetases"/>
    <property type="match status" value="1"/>
</dbReference>
<keyword evidence="2" id="KW-0808">Transferase</keyword>
<organism evidence="2">
    <name type="scientific">Nitratifractor salsuginis</name>
    <dbReference type="NCBI Taxonomy" id="269261"/>
    <lineage>
        <taxon>Bacteria</taxon>
        <taxon>Pseudomonadati</taxon>
        <taxon>Campylobacterota</taxon>
        <taxon>Epsilonproteobacteria</taxon>
        <taxon>Campylobacterales</taxon>
        <taxon>Sulfurovaceae</taxon>
        <taxon>Nitratifractor</taxon>
    </lineage>
</organism>
<evidence type="ECO:0000259" key="1">
    <source>
        <dbReference type="Pfam" id="PF13393"/>
    </source>
</evidence>
<dbReference type="AlphaFoldDB" id="A0A7V2SJK2"/>
<proteinExistence type="predicted"/>
<comment type="caution">
    <text evidence="2">The sequence shown here is derived from an EMBL/GenBank/DDBJ whole genome shotgun (WGS) entry which is preliminary data.</text>
</comment>
<dbReference type="Gene3D" id="3.30.930.10">
    <property type="entry name" value="Bira Bifunctional Protein, Domain 2"/>
    <property type="match status" value="1"/>
</dbReference>
<dbReference type="PANTHER" id="PTHR43707:SF1">
    <property type="entry name" value="HISTIDINE--TRNA LIGASE, MITOCHONDRIAL-RELATED"/>
    <property type="match status" value="1"/>
</dbReference>
<dbReference type="InterPro" id="IPR045864">
    <property type="entry name" value="aa-tRNA-synth_II/BPL/LPL"/>
</dbReference>
<dbReference type="PANTHER" id="PTHR43707">
    <property type="entry name" value="HISTIDYL-TRNA SYNTHETASE"/>
    <property type="match status" value="1"/>
</dbReference>
<feature type="domain" description="Class II Histidinyl-tRNA synthetase (HisRS)-like catalytic core" evidence="1">
    <location>
        <begin position="18"/>
        <end position="269"/>
    </location>
</feature>
<dbReference type="InterPro" id="IPR004516">
    <property type="entry name" value="HisRS/HisZ"/>
</dbReference>
<dbReference type="EMBL" id="DRNO01000275">
    <property type="protein sequence ID" value="HFC04028.1"/>
    <property type="molecule type" value="Genomic_DNA"/>
</dbReference>
<reference evidence="2" key="1">
    <citation type="journal article" date="2020" name="mSystems">
        <title>Genome- and Community-Level Interaction Insights into Carbon Utilization and Element Cycling Functions of Hydrothermarchaeota in Hydrothermal Sediment.</title>
        <authorList>
            <person name="Zhou Z."/>
            <person name="Liu Y."/>
            <person name="Xu W."/>
            <person name="Pan J."/>
            <person name="Luo Z.H."/>
            <person name="Li M."/>
        </authorList>
    </citation>
    <scope>NUCLEOTIDE SEQUENCE [LARGE SCALE GENOMIC DNA]</scope>
    <source>
        <strain evidence="2">HyVt-513</strain>
    </source>
</reference>
<dbReference type="Pfam" id="PF13393">
    <property type="entry name" value="tRNA-synt_His"/>
    <property type="match status" value="1"/>
</dbReference>
<dbReference type="Proteomes" id="UP000885722">
    <property type="component" value="Unassembled WGS sequence"/>
</dbReference>